<dbReference type="GO" id="GO:0005085">
    <property type="term" value="F:guanyl-nucleotide exchange factor activity"/>
    <property type="evidence" value="ECO:0007669"/>
    <property type="project" value="InterPro"/>
</dbReference>
<dbReference type="SUPFAM" id="SSF48065">
    <property type="entry name" value="DBL homology domain (DH-domain)"/>
    <property type="match status" value="1"/>
</dbReference>
<dbReference type="PANTHER" id="PTHR12673:SF254">
    <property type="entry name" value="RHOGEF DOMAIN-CONTAINING PROTEIN GXCH"/>
    <property type="match status" value="1"/>
</dbReference>
<reference evidence="3" key="1">
    <citation type="submission" date="2020-01" db="EMBL/GenBank/DDBJ databases">
        <title>Development of genomics and gene disruption for Polysphondylium violaceum indicates a role for the polyketide synthase stlB in stalk morphogenesis.</title>
        <authorList>
            <person name="Narita B."/>
            <person name="Kawabe Y."/>
            <person name="Kin K."/>
            <person name="Saito T."/>
            <person name="Gibbs R."/>
            <person name="Kuspa A."/>
            <person name="Muzny D."/>
            <person name="Queller D."/>
            <person name="Richards S."/>
            <person name="Strassman J."/>
            <person name="Sucgang R."/>
            <person name="Worley K."/>
            <person name="Schaap P."/>
        </authorList>
    </citation>
    <scope>NUCLEOTIDE SEQUENCE</scope>
    <source>
        <strain evidence="3">QSvi11</strain>
    </source>
</reference>
<evidence type="ECO:0000313" key="4">
    <source>
        <dbReference type="Proteomes" id="UP000695562"/>
    </source>
</evidence>
<dbReference type="PANTHER" id="PTHR12673">
    <property type="entry name" value="FACIOGENITAL DYSPLASIA PROTEIN"/>
    <property type="match status" value="1"/>
</dbReference>
<dbReference type="GO" id="GO:0035556">
    <property type="term" value="P:intracellular signal transduction"/>
    <property type="evidence" value="ECO:0007669"/>
    <property type="project" value="InterPro"/>
</dbReference>
<feature type="compositionally biased region" description="Polar residues" evidence="1">
    <location>
        <begin position="185"/>
        <end position="194"/>
    </location>
</feature>
<dbReference type="EMBL" id="AJWJ01000060">
    <property type="protein sequence ID" value="KAF2076449.1"/>
    <property type="molecule type" value="Genomic_DNA"/>
</dbReference>
<feature type="domain" description="DH" evidence="2">
    <location>
        <begin position="407"/>
        <end position="599"/>
    </location>
</feature>
<evidence type="ECO:0000259" key="2">
    <source>
        <dbReference type="PROSITE" id="PS50010"/>
    </source>
</evidence>
<accession>A0A8J4Q1X7</accession>
<feature type="compositionally biased region" description="Low complexity" evidence="1">
    <location>
        <begin position="309"/>
        <end position="324"/>
    </location>
</feature>
<sequence length="734" mass="81488">MENKTLRPSSISKPPPVDHSKRISNGVVSSFTTNSNDENDTRKRGFTLKRFTPVKDSNETTTTPIAPPITTTPSKSSHANISPPSYAHLSSAQTHIPVPTTAMSKKKPPIPPQSNKPSQLSGNNTPINNLSPSISPNSCSPNNISPALKPNLLSPPSITSPTTSGHISPNSISPRQSPPVPPRFSLNSSGNSNPRQPPLPPRTYKTDVNINTTNNSPVSTPSESQSVSSETSNGFGCNCNEFSVCGLCSMGDEETLSPSSTSPKYSDANRRTFRQKMLTRKSACLNLSNDTNVDNDDNEPYESTVSATLTTTSLSASTNSNSTTGDDQEENFMNTTASDLGTPTTSSNPESAQTLHSKKKSFFRKDKESVDIKSLLIEKINEQQLSFQKSPDTSSGAVHTNIDQTTLFNKVLSELIETEYDYICDLEITIKLYLFALVEMAKVKLISNQDLACIFSNIEELFIVNKKLYEMLTTILPVIKLNQFPNIEEIFFRNANHFQRYSIYLTNHESSIKCLKALESSNNLVSSILNYIKSLPTVKNLNLSSYLIKPVQRLCKYPLLLRELKKTTPIENDPEEIHQRGFERAAKLTETIVKNINSKISNDEKIQSLIKEYCSKDNDYLLANQIFLKEGKMKMVKDQKKNISDIVILMCNQKLLLIKAKAFSKSIVEIGFHKIINIQPTEKRVNGIDLIYGGEEGREANRIILSCESYSDKLLWIHEIEDNVHAFKVLGGSF</sequence>
<dbReference type="SUPFAM" id="SSF50729">
    <property type="entry name" value="PH domain-like"/>
    <property type="match status" value="1"/>
</dbReference>
<dbReference type="InterPro" id="IPR051092">
    <property type="entry name" value="FYVE_RhoGEF_PH"/>
</dbReference>
<organism evidence="3 4">
    <name type="scientific">Polysphondylium violaceum</name>
    <dbReference type="NCBI Taxonomy" id="133409"/>
    <lineage>
        <taxon>Eukaryota</taxon>
        <taxon>Amoebozoa</taxon>
        <taxon>Evosea</taxon>
        <taxon>Eumycetozoa</taxon>
        <taxon>Dictyostelia</taxon>
        <taxon>Dictyosteliales</taxon>
        <taxon>Dictyosteliaceae</taxon>
        <taxon>Polysphondylium</taxon>
    </lineage>
</organism>
<feature type="compositionally biased region" description="Low complexity" evidence="1">
    <location>
        <begin position="60"/>
        <end position="73"/>
    </location>
</feature>
<evidence type="ECO:0000313" key="3">
    <source>
        <dbReference type="EMBL" id="KAF2076449.1"/>
    </source>
</evidence>
<dbReference type="PROSITE" id="PS50010">
    <property type="entry name" value="DH_2"/>
    <property type="match status" value="1"/>
</dbReference>
<keyword evidence="4" id="KW-1185">Reference proteome</keyword>
<dbReference type="SMART" id="SM00325">
    <property type="entry name" value="RhoGEF"/>
    <property type="match status" value="1"/>
</dbReference>
<evidence type="ECO:0000256" key="1">
    <source>
        <dbReference type="SAM" id="MobiDB-lite"/>
    </source>
</evidence>
<proteinExistence type="predicted"/>
<feature type="compositionally biased region" description="Polar residues" evidence="1">
    <location>
        <begin position="331"/>
        <end position="355"/>
    </location>
</feature>
<dbReference type="GO" id="GO:0005737">
    <property type="term" value="C:cytoplasm"/>
    <property type="evidence" value="ECO:0007669"/>
    <property type="project" value="TreeGrafter"/>
</dbReference>
<feature type="compositionally biased region" description="Polar residues" evidence="1">
    <location>
        <begin position="1"/>
        <end position="12"/>
    </location>
</feature>
<feature type="compositionally biased region" description="Low complexity" evidence="1">
    <location>
        <begin position="123"/>
        <end position="146"/>
    </location>
</feature>
<feature type="compositionally biased region" description="Polar residues" evidence="1">
    <location>
        <begin position="74"/>
        <end position="94"/>
    </location>
</feature>
<dbReference type="InterPro" id="IPR035899">
    <property type="entry name" value="DBL_dom_sf"/>
</dbReference>
<feature type="compositionally biased region" description="Polar residues" evidence="1">
    <location>
        <begin position="206"/>
        <end position="215"/>
    </location>
</feature>
<dbReference type="Pfam" id="PF00621">
    <property type="entry name" value="RhoGEF"/>
    <property type="match status" value="1"/>
</dbReference>
<feature type="compositionally biased region" description="Polar residues" evidence="1">
    <location>
        <begin position="26"/>
        <end position="36"/>
    </location>
</feature>
<dbReference type="Proteomes" id="UP000695562">
    <property type="component" value="Unassembled WGS sequence"/>
</dbReference>
<feature type="region of interest" description="Disordered" evidence="1">
    <location>
        <begin position="1"/>
        <end position="232"/>
    </location>
</feature>
<comment type="caution">
    <text evidence="3">The sequence shown here is derived from an EMBL/GenBank/DDBJ whole genome shotgun (WGS) entry which is preliminary data.</text>
</comment>
<dbReference type="Gene3D" id="1.20.900.10">
    <property type="entry name" value="Dbl homology (DH) domain"/>
    <property type="match status" value="1"/>
</dbReference>
<dbReference type="InterPro" id="IPR001331">
    <property type="entry name" value="GDS_CDC24_CS"/>
</dbReference>
<feature type="compositionally biased region" description="Low complexity" evidence="1">
    <location>
        <begin position="154"/>
        <end position="169"/>
    </location>
</feature>
<dbReference type="PROSITE" id="PS00741">
    <property type="entry name" value="DH_1"/>
    <property type="match status" value="1"/>
</dbReference>
<feature type="region of interest" description="Disordered" evidence="1">
    <location>
        <begin position="309"/>
        <end position="358"/>
    </location>
</feature>
<feature type="compositionally biased region" description="Low complexity" evidence="1">
    <location>
        <begin position="216"/>
        <end position="232"/>
    </location>
</feature>
<protein>
    <recommendedName>
        <fullName evidence="2">DH domain-containing protein</fullName>
    </recommendedName>
</protein>
<dbReference type="OrthoDB" id="1716625at2759"/>
<dbReference type="AlphaFoldDB" id="A0A8J4Q1X7"/>
<name>A0A8J4Q1X7_9MYCE</name>
<dbReference type="InterPro" id="IPR000219">
    <property type="entry name" value="DH_dom"/>
</dbReference>
<gene>
    <name evidence="3" type="ORF">CYY_002252</name>
</gene>
<dbReference type="CDD" id="cd00160">
    <property type="entry name" value="RhoGEF"/>
    <property type="match status" value="1"/>
</dbReference>